<name>A0A4V3RCK1_9BACE</name>
<dbReference type="Pfam" id="PF00593">
    <property type="entry name" value="TonB_dep_Rec_b-barrel"/>
    <property type="match status" value="1"/>
</dbReference>
<dbReference type="PROSITE" id="PS52016">
    <property type="entry name" value="TONB_DEPENDENT_REC_3"/>
    <property type="match status" value="1"/>
</dbReference>
<evidence type="ECO:0000259" key="10">
    <source>
        <dbReference type="Pfam" id="PF00593"/>
    </source>
</evidence>
<dbReference type="InterPro" id="IPR012910">
    <property type="entry name" value="Plug_dom"/>
</dbReference>
<evidence type="ECO:0000256" key="9">
    <source>
        <dbReference type="RuleBase" id="RU003357"/>
    </source>
</evidence>
<dbReference type="SUPFAM" id="SSF49464">
    <property type="entry name" value="Carboxypeptidase regulatory domain-like"/>
    <property type="match status" value="1"/>
</dbReference>
<keyword evidence="5 9" id="KW-0798">TonB box</keyword>
<keyword evidence="13" id="KW-1185">Reference proteome</keyword>
<dbReference type="SUPFAM" id="SSF56935">
    <property type="entry name" value="Porins"/>
    <property type="match status" value="1"/>
</dbReference>
<protein>
    <submittedName>
        <fullName evidence="12">TonB-dependent receptor</fullName>
    </submittedName>
</protein>
<proteinExistence type="inferred from homology"/>
<dbReference type="NCBIfam" id="TIGR04056">
    <property type="entry name" value="OMP_RagA_SusC"/>
    <property type="match status" value="1"/>
</dbReference>
<dbReference type="InterPro" id="IPR039426">
    <property type="entry name" value="TonB-dep_rcpt-like"/>
</dbReference>
<feature type="domain" description="TonB-dependent receptor-like beta-barrel" evidence="10">
    <location>
        <begin position="413"/>
        <end position="1024"/>
    </location>
</feature>
<evidence type="ECO:0000313" key="12">
    <source>
        <dbReference type="EMBL" id="TGY08980.1"/>
    </source>
</evidence>
<dbReference type="InterPro" id="IPR037066">
    <property type="entry name" value="Plug_dom_sf"/>
</dbReference>
<dbReference type="InterPro" id="IPR000531">
    <property type="entry name" value="Beta-barrel_TonB"/>
</dbReference>
<dbReference type="InterPro" id="IPR023996">
    <property type="entry name" value="TonB-dep_OMP_SusC/RagA"/>
</dbReference>
<accession>A0A4V3RCK1</accession>
<dbReference type="Pfam" id="PF07715">
    <property type="entry name" value="Plug"/>
    <property type="match status" value="1"/>
</dbReference>
<organism evidence="12 13">
    <name type="scientific">Bacteroides muris</name>
    <name type="common">ex Afrizal et al. 2022</name>
    <dbReference type="NCBI Taxonomy" id="2516960"/>
    <lineage>
        <taxon>Bacteria</taxon>
        <taxon>Pseudomonadati</taxon>
        <taxon>Bacteroidota</taxon>
        <taxon>Bacteroidia</taxon>
        <taxon>Bacteroidales</taxon>
        <taxon>Bacteroidaceae</taxon>
        <taxon>Bacteroides</taxon>
    </lineage>
</organism>
<dbReference type="AlphaFoldDB" id="A0A4V3RCK1"/>
<comment type="similarity">
    <text evidence="8 9">Belongs to the TonB-dependent receptor family.</text>
</comment>
<evidence type="ECO:0000256" key="2">
    <source>
        <dbReference type="ARBA" id="ARBA00022448"/>
    </source>
</evidence>
<dbReference type="Gene3D" id="2.170.130.10">
    <property type="entry name" value="TonB-dependent receptor, plug domain"/>
    <property type="match status" value="1"/>
</dbReference>
<keyword evidence="12" id="KW-0675">Receptor</keyword>
<keyword evidence="6 8" id="KW-0472">Membrane</keyword>
<dbReference type="InterPro" id="IPR036942">
    <property type="entry name" value="Beta-barrel_TonB_sf"/>
</dbReference>
<evidence type="ECO:0000256" key="6">
    <source>
        <dbReference type="ARBA" id="ARBA00023136"/>
    </source>
</evidence>
<evidence type="ECO:0000256" key="1">
    <source>
        <dbReference type="ARBA" id="ARBA00004571"/>
    </source>
</evidence>
<keyword evidence="4 8" id="KW-0812">Transmembrane</keyword>
<gene>
    <name evidence="12" type="ORF">E5355_03030</name>
</gene>
<evidence type="ECO:0000256" key="4">
    <source>
        <dbReference type="ARBA" id="ARBA00022692"/>
    </source>
</evidence>
<evidence type="ECO:0000313" key="13">
    <source>
        <dbReference type="Proteomes" id="UP000310532"/>
    </source>
</evidence>
<evidence type="ECO:0000256" key="7">
    <source>
        <dbReference type="ARBA" id="ARBA00023237"/>
    </source>
</evidence>
<dbReference type="InterPro" id="IPR023997">
    <property type="entry name" value="TonB-dep_OMP_SusC/RagA_CS"/>
</dbReference>
<sequence>MMLFFLSTSAGTAYAVADYGMDNVLMTQQSGTCTGVVKDMAGETVIGASVVVKGTTVGTITGIDGDFSIPNVKKGDVIQISFVGYRTQEVVWNGTPLNIVLEDDSQALEEVVVVGYGSQRKVNVTGAVAMVDAKAIASRPVANASQALQGVVPGLNLTVGNSGGSLDGRLSINIRGTGTIGDGSSSGPLILIDGIEGDLNTVNPNDIESVSVLKDAASASIYGARASFGVILVTTKSGKSGKTNVSYSGNVRFSNAIGLPDVMDSYKFAQYFNRANSNRGGGAIFSDAVMERIKQYQEGTLKATTVDNGSGIWQKWSNANGNTDWMDEFFGGWAPSHEHNVSINGGSEKTQFMMSGSFLDQDGLINHGSDNFQRYTLNAKISTAVTDWFKVTLNTKWTREDFNRPTYLTGQFFHNLARKWPVHPAYDPNGFPMDEGEVEQMENGGKQNSQKDFFTNQLNMIFEPIKNWKINLEGSVRTTTQYQHWEVLPVQAYDVEGNPYYTVWDMGYGGYSAGSSRVNEYSWKENYYTTNIYSDYFKQFDNGHYFKVMAGFNAELYKTRNISAQKNTLISPNVPTLDTATEDPTASGGYDHTSVAGFFGRINWSYKDRYMFEANGRYDGSARFVGDKQWGFFPSFSAGWNIANEAFFQDVAEKIELGSLKLRASWGQLGNVNTKDPWHPFAQSMPNGSNYGWLVNGSRPNYASNPGMVSAALTWETVETLDFGLDWSFLSNRLTGSFDYFVRKTKDMVGPAPELSNALGTSVPKVNNCDMKSYGWELELGWRDRIGEFSYGAKLVLSDDRQKITRYPNESMSIGSYYNGRMLGDIWGYTTIGIAQTQEEMDAHLAKVDQSALGSGWGAGDIMYADLDGDGKISSGSSKLGDTGDYQIIGNNTPRYKFGLTLDAAYKGFDFRVFFQGIGKRDLWLTGNYFWGANAQGNEWQAAGFEEHWDFWRPEGDPLGANLNAYYPKVNFSGGRNTQTQTRYLQNGAYLRMKNIQLGYTFPQRWIQKAGMTGLRLYVSADNLLTFTSLSDIFDPEATGDLAGSGSGKLYPLQRVVSIGVNVNF</sequence>
<comment type="subcellular location">
    <subcellularLocation>
        <location evidence="1 8">Cell outer membrane</location>
        <topology evidence="1 8">Multi-pass membrane protein</topology>
    </subcellularLocation>
</comment>
<dbReference type="EMBL" id="SRYZ01000004">
    <property type="protein sequence ID" value="TGY08980.1"/>
    <property type="molecule type" value="Genomic_DNA"/>
</dbReference>
<comment type="caution">
    <text evidence="12">The sequence shown here is derived from an EMBL/GenBank/DDBJ whole genome shotgun (WGS) entry which is preliminary data.</text>
</comment>
<dbReference type="Gene3D" id="2.40.170.20">
    <property type="entry name" value="TonB-dependent receptor, beta-barrel domain"/>
    <property type="match status" value="1"/>
</dbReference>
<reference evidence="12 13" key="1">
    <citation type="submission" date="2019-04" db="EMBL/GenBank/DDBJ databases">
        <title>Microbes associate with the intestines of laboratory mice.</title>
        <authorList>
            <person name="Navarre W."/>
            <person name="Wong E."/>
            <person name="Huang K."/>
            <person name="Tropini C."/>
            <person name="Ng K."/>
            <person name="Yu B."/>
        </authorList>
    </citation>
    <scope>NUCLEOTIDE SEQUENCE [LARGE SCALE GENOMIC DNA]</scope>
    <source>
        <strain evidence="12 13">NM69_E16B</strain>
    </source>
</reference>
<evidence type="ECO:0000259" key="11">
    <source>
        <dbReference type="Pfam" id="PF07715"/>
    </source>
</evidence>
<keyword evidence="3 8" id="KW-1134">Transmembrane beta strand</keyword>
<dbReference type="InterPro" id="IPR008969">
    <property type="entry name" value="CarboxyPept-like_regulatory"/>
</dbReference>
<evidence type="ECO:0000256" key="3">
    <source>
        <dbReference type="ARBA" id="ARBA00022452"/>
    </source>
</evidence>
<dbReference type="Proteomes" id="UP000310532">
    <property type="component" value="Unassembled WGS sequence"/>
</dbReference>
<dbReference type="GO" id="GO:0009279">
    <property type="term" value="C:cell outer membrane"/>
    <property type="evidence" value="ECO:0007669"/>
    <property type="project" value="UniProtKB-SubCell"/>
</dbReference>
<keyword evidence="7 8" id="KW-0998">Cell outer membrane</keyword>
<feature type="domain" description="TonB-dependent receptor plug" evidence="11">
    <location>
        <begin position="121"/>
        <end position="230"/>
    </location>
</feature>
<dbReference type="Pfam" id="PF13715">
    <property type="entry name" value="CarbopepD_reg_2"/>
    <property type="match status" value="1"/>
</dbReference>
<evidence type="ECO:0000256" key="8">
    <source>
        <dbReference type="PROSITE-ProRule" id="PRU01360"/>
    </source>
</evidence>
<dbReference type="NCBIfam" id="TIGR04057">
    <property type="entry name" value="SusC_RagA_signa"/>
    <property type="match status" value="1"/>
</dbReference>
<keyword evidence="2 8" id="KW-0813">Transport</keyword>
<evidence type="ECO:0000256" key="5">
    <source>
        <dbReference type="ARBA" id="ARBA00023077"/>
    </source>
</evidence>